<dbReference type="EMBL" id="FP885907">
    <property type="protein sequence ID" value="CBJ52909.1"/>
    <property type="molecule type" value="Genomic_DNA"/>
</dbReference>
<name>D8P775_RALSL</name>
<gene>
    <name evidence="2" type="ORF">RCFBP_mp10118</name>
</gene>
<protein>
    <submittedName>
        <fullName evidence="2">Uncharacterized protein</fullName>
    </submittedName>
</protein>
<keyword evidence="2" id="KW-0614">Plasmid</keyword>
<accession>D8P775</accession>
<evidence type="ECO:0000313" key="2">
    <source>
        <dbReference type="EMBL" id="CBJ52909.1"/>
    </source>
</evidence>
<organism evidence="2">
    <name type="scientific">Ralstonia solanacearum CFBP2957</name>
    <dbReference type="NCBI Taxonomy" id="859656"/>
    <lineage>
        <taxon>Bacteria</taxon>
        <taxon>Pseudomonadati</taxon>
        <taxon>Pseudomonadota</taxon>
        <taxon>Betaproteobacteria</taxon>
        <taxon>Burkholderiales</taxon>
        <taxon>Burkholderiaceae</taxon>
        <taxon>Ralstonia</taxon>
        <taxon>Ralstonia solanacearum species complex</taxon>
    </lineage>
</organism>
<feature type="region of interest" description="Disordered" evidence="1">
    <location>
        <begin position="23"/>
        <end position="61"/>
    </location>
</feature>
<reference evidence="2" key="2">
    <citation type="submission" date="2010-02" db="EMBL/GenBank/DDBJ databases">
        <authorList>
            <person name="Genoscope - CEA"/>
        </authorList>
    </citation>
    <scope>NUCLEOTIDE SEQUENCE</scope>
    <source>
        <strain evidence="2">CFBP2957</strain>
        <plasmid evidence="2">RCFBPv3_mp</plasmid>
    </source>
</reference>
<reference evidence="2" key="1">
    <citation type="journal article" date="2010" name="BMC Genomics">
        <title>Genomes of three tomato pathogens within the Ralstonia solanacearum species complex reveal significant evolutionary divergence.</title>
        <authorList>
            <person name="Remenant B."/>
            <person name="Coupat-Goutaland B."/>
            <person name="Guidot A."/>
            <person name="Cellier G."/>
            <person name="Wicker E."/>
            <person name="Allen C."/>
            <person name="Fegan M."/>
            <person name="Pruvost O."/>
            <person name="Elbaz M."/>
            <person name="Calteau A."/>
            <person name="Salvignol G."/>
            <person name="Mornico D."/>
            <person name="Mangenot S."/>
            <person name="Barbe V."/>
            <person name="Medigue C."/>
            <person name="Prior P."/>
        </authorList>
    </citation>
    <scope>NUCLEOTIDE SEQUENCE [LARGE SCALE GENOMIC DNA]</scope>
    <source>
        <strain evidence="2">CFBP2957</strain>
        <plasmid evidence="2">RCFBPv3_mp</plasmid>
    </source>
</reference>
<proteinExistence type="predicted"/>
<sequence length="61" mass="6313">MTRQPMAEGPSTHLARLRERLAQKGHNLLDTNGAGGPPAIGSAAHMGTTKRSAPVITPSVV</sequence>
<dbReference type="AlphaFoldDB" id="D8P775"/>
<geneLocation type="plasmid" evidence="2">
    <name>RCFBPv3_mp</name>
</geneLocation>
<evidence type="ECO:0000256" key="1">
    <source>
        <dbReference type="SAM" id="MobiDB-lite"/>
    </source>
</evidence>